<dbReference type="PANTHER" id="PTHR33546:SF1">
    <property type="entry name" value="LARGE, MULTIFUNCTIONAL SECRETED PROTEIN"/>
    <property type="match status" value="1"/>
</dbReference>
<dbReference type="Proteomes" id="UP000315003">
    <property type="component" value="Chromosome"/>
</dbReference>
<keyword evidence="1" id="KW-0813">Transport</keyword>
<dbReference type="InterPro" id="IPR016024">
    <property type="entry name" value="ARM-type_fold"/>
</dbReference>
<dbReference type="InterPro" id="IPR036909">
    <property type="entry name" value="Cyt_c-like_dom_sf"/>
</dbReference>
<gene>
    <name evidence="9" type="ORF">SV7mr_20500</name>
</gene>
<dbReference type="SUPFAM" id="SSF49503">
    <property type="entry name" value="Cupredoxins"/>
    <property type="match status" value="1"/>
</dbReference>
<dbReference type="PANTHER" id="PTHR33546">
    <property type="entry name" value="LARGE, MULTIFUNCTIONAL SECRETED PROTEIN-RELATED"/>
    <property type="match status" value="1"/>
</dbReference>
<name>A0A517STU2_9BACT</name>
<dbReference type="GO" id="GO:0009055">
    <property type="term" value="F:electron transfer activity"/>
    <property type="evidence" value="ECO:0007669"/>
    <property type="project" value="InterPro"/>
</dbReference>
<evidence type="ECO:0000256" key="7">
    <source>
        <dbReference type="PROSITE-ProRule" id="PRU00433"/>
    </source>
</evidence>
<dbReference type="InterPro" id="IPR028871">
    <property type="entry name" value="BlueCu_1_BS"/>
</dbReference>
<dbReference type="Pfam" id="PF00034">
    <property type="entry name" value="Cytochrom_C"/>
    <property type="match status" value="1"/>
</dbReference>
<dbReference type="PROSITE" id="PS51007">
    <property type="entry name" value="CYTC"/>
    <property type="match status" value="1"/>
</dbReference>
<evidence type="ECO:0000256" key="6">
    <source>
        <dbReference type="ARBA" id="ARBA00023008"/>
    </source>
</evidence>
<accession>A0A517STU2</accession>
<keyword evidence="10" id="KW-1185">Reference proteome</keyword>
<dbReference type="Pfam" id="PF00127">
    <property type="entry name" value="Copper-bind"/>
    <property type="match status" value="1"/>
</dbReference>
<organism evidence="9 10">
    <name type="scientific">Stieleria bergensis</name>
    <dbReference type="NCBI Taxonomy" id="2528025"/>
    <lineage>
        <taxon>Bacteria</taxon>
        <taxon>Pseudomonadati</taxon>
        <taxon>Planctomycetota</taxon>
        <taxon>Planctomycetia</taxon>
        <taxon>Pirellulales</taxon>
        <taxon>Pirellulaceae</taxon>
        <taxon>Stieleria</taxon>
    </lineage>
</organism>
<keyword evidence="2 7" id="KW-0349">Heme</keyword>
<sequence>MILTATMPLFSLKNLLAFLVVTAGVMPCVVTCVLPGAAAIADDSQAPKIYLDKSPRVIQYQLKRLSDERLLLVERSSDDVKYVPIYQAIVGRLAIPSGIREESFQALATLNETSVAAEILQAVAAIKSSDSDGDRLADYLIRDLLKQDGQALVAIKEQLVEAAESEDAPLNVAAMAALLRAEQTEVAKAAATDDSQRVALLDAIELLPKDQQQALRSFAVANLGGDQSDLVRKAALHALSKIAADPAGTFELLQPLLAEDTLRVEVARALLRVPSKGFDAAVSKAIAEKLLVMAESTPANQRTSDDFVDQMRLVDRCLSVLASADAKAMRTRLRDVYVRVIKIGTVEEEMRYDVPYFAVEAGRPVQILLENHDLMPHNLVFTTPGSLKSVAMAGLTAGPTGTDGLPYVPESEAVLAATKMIAPDQSIRLTITAPDEPGEYPYVCTFPQHWYRMYGVMVVVEDLDAWNKNPVEPANPLGSNRSFVQAWTVDDFKAELQESLASRDAAAGEKVFNEASCVACHEIKNAGGAVGPELTEIFKKWKGNKQGILREILDPSHQIDPKYVTQTVLTIEGQTYSGIVVQEDDETITLLTSPDAKEPTIVLQDEIEFIKRSPTSLMPKALMDQFSKEEVLDLMGYLQSVAP</sequence>
<protein>
    <submittedName>
        <fullName evidence="9">Auracyanin-A</fullName>
    </submittedName>
</protein>
<dbReference type="CDD" id="cd04233">
    <property type="entry name" value="Auracyanin"/>
    <property type="match status" value="1"/>
</dbReference>
<keyword evidence="5 7" id="KW-0408">Iron</keyword>
<dbReference type="NCBIfam" id="TIGR02603">
    <property type="entry name" value="CxxCH_TIGR02603"/>
    <property type="match status" value="1"/>
</dbReference>
<evidence type="ECO:0000313" key="9">
    <source>
        <dbReference type="EMBL" id="QDT59542.1"/>
    </source>
</evidence>
<evidence type="ECO:0000256" key="1">
    <source>
        <dbReference type="ARBA" id="ARBA00022448"/>
    </source>
</evidence>
<proteinExistence type="predicted"/>
<dbReference type="InterPro" id="IPR013427">
    <property type="entry name" value="Haem-bd_dom_put"/>
</dbReference>
<dbReference type="InterPro" id="IPR009056">
    <property type="entry name" value="Cyt_c-like_dom"/>
</dbReference>
<reference evidence="9 10" key="1">
    <citation type="submission" date="2019-02" db="EMBL/GenBank/DDBJ databases">
        <title>Deep-cultivation of Planctomycetes and their phenomic and genomic characterization uncovers novel biology.</title>
        <authorList>
            <person name="Wiegand S."/>
            <person name="Jogler M."/>
            <person name="Boedeker C."/>
            <person name="Pinto D."/>
            <person name="Vollmers J."/>
            <person name="Rivas-Marin E."/>
            <person name="Kohn T."/>
            <person name="Peeters S.H."/>
            <person name="Heuer A."/>
            <person name="Rast P."/>
            <person name="Oberbeckmann S."/>
            <person name="Bunk B."/>
            <person name="Jeske O."/>
            <person name="Meyerdierks A."/>
            <person name="Storesund J.E."/>
            <person name="Kallscheuer N."/>
            <person name="Luecker S."/>
            <person name="Lage O.M."/>
            <person name="Pohl T."/>
            <person name="Merkel B.J."/>
            <person name="Hornburger P."/>
            <person name="Mueller R.-W."/>
            <person name="Bruemmer F."/>
            <person name="Labrenz M."/>
            <person name="Spormann A.M."/>
            <person name="Op den Camp H."/>
            <person name="Overmann J."/>
            <person name="Amann R."/>
            <person name="Jetten M.S.M."/>
            <person name="Mascher T."/>
            <person name="Medema M.H."/>
            <person name="Devos D.P."/>
            <person name="Kaster A.-K."/>
            <person name="Ovreas L."/>
            <person name="Rohde M."/>
            <person name="Galperin M.Y."/>
            <person name="Jogler C."/>
        </authorList>
    </citation>
    <scope>NUCLEOTIDE SEQUENCE [LARGE SCALE GENOMIC DNA]</scope>
    <source>
        <strain evidence="9 10">SV_7m_r</strain>
    </source>
</reference>
<dbReference type="EMBL" id="CP036272">
    <property type="protein sequence ID" value="QDT59542.1"/>
    <property type="molecule type" value="Genomic_DNA"/>
</dbReference>
<dbReference type="AlphaFoldDB" id="A0A517STU2"/>
<dbReference type="PROSITE" id="PS00196">
    <property type="entry name" value="COPPER_BLUE"/>
    <property type="match status" value="1"/>
</dbReference>
<dbReference type="SUPFAM" id="SSF46626">
    <property type="entry name" value="Cytochrome c"/>
    <property type="match status" value="1"/>
</dbReference>
<dbReference type="InterPro" id="IPR008972">
    <property type="entry name" value="Cupredoxin"/>
</dbReference>
<feature type="domain" description="Cytochrome c" evidence="8">
    <location>
        <begin position="503"/>
        <end position="642"/>
    </location>
</feature>
<dbReference type="GO" id="GO:0005507">
    <property type="term" value="F:copper ion binding"/>
    <property type="evidence" value="ECO:0007669"/>
    <property type="project" value="InterPro"/>
</dbReference>
<keyword evidence="3 7" id="KW-0479">Metal-binding</keyword>
<dbReference type="OrthoDB" id="9814063at2"/>
<evidence type="ECO:0000313" key="10">
    <source>
        <dbReference type="Proteomes" id="UP000315003"/>
    </source>
</evidence>
<dbReference type="InterPro" id="IPR000923">
    <property type="entry name" value="BlueCu_1"/>
</dbReference>
<evidence type="ECO:0000256" key="5">
    <source>
        <dbReference type="ARBA" id="ARBA00023004"/>
    </source>
</evidence>
<keyword evidence="6" id="KW-0186">Copper</keyword>
<evidence type="ECO:0000256" key="4">
    <source>
        <dbReference type="ARBA" id="ARBA00022982"/>
    </source>
</evidence>
<evidence type="ECO:0000256" key="2">
    <source>
        <dbReference type="ARBA" id="ARBA00022617"/>
    </source>
</evidence>
<dbReference type="Gene3D" id="1.10.760.10">
    <property type="entry name" value="Cytochrome c-like domain"/>
    <property type="match status" value="1"/>
</dbReference>
<keyword evidence="4" id="KW-0249">Electron transport</keyword>
<dbReference type="SUPFAM" id="SSF48371">
    <property type="entry name" value="ARM repeat"/>
    <property type="match status" value="1"/>
</dbReference>
<dbReference type="Gene3D" id="2.60.40.420">
    <property type="entry name" value="Cupredoxins - blue copper proteins"/>
    <property type="match status" value="1"/>
</dbReference>
<evidence type="ECO:0000256" key="3">
    <source>
        <dbReference type="ARBA" id="ARBA00022723"/>
    </source>
</evidence>
<dbReference type="GO" id="GO:0020037">
    <property type="term" value="F:heme binding"/>
    <property type="evidence" value="ECO:0007669"/>
    <property type="project" value="InterPro"/>
</dbReference>
<evidence type="ECO:0000259" key="8">
    <source>
        <dbReference type="PROSITE" id="PS51007"/>
    </source>
</evidence>